<feature type="region of interest" description="Disordered" evidence="1">
    <location>
        <begin position="135"/>
        <end position="172"/>
    </location>
</feature>
<evidence type="ECO:0000313" key="3">
    <source>
        <dbReference type="Proteomes" id="UP000767238"/>
    </source>
</evidence>
<gene>
    <name evidence="2" type="ORF">KCV03_g5235</name>
</gene>
<dbReference type="Proteomes" id="UP000767238">
    <property type="component" value="Unassembled WGS sequence"/>
</dbReference>
<feature type="non-terminal residue" evidence="2">
    <location>
        <position position="319"/>
    </location>
</feature>
<sequence length="319" mass="32451">MKTSSSTSSIPPSTITSSSRLVSSSTLGANSTTQISSSTDSSSTIDGLPTIAASSIPVPEFTSTSISCDDVACARFAIGASTTSILGAAVTDLTVTPTTATTSIPEFTATTISCDPLMGLLCVSLAIGPSTTSTIGTVAPDGSNPTGSSVQPTTTETSATSSSVPTTTTSTSSACTPLATSCGSNGYFSLMAVSNDSSINGQYASVNGVSIAMCEDSSNAQGFCLDSNNDLVWAVTDGYAAVKSSSRGPIQVETQGNPLSCTAVPNEDCTATLQCTWYNDFRMVVDKSYYNAVYLTDDTDADYGGSSNPVPVTLIMQTW</sequence>
<organism evidence="2 3">
    <name type="scientific">Aureobasidium melanogenum</name>
    <name type="common">Aureobasidium pullulans var. melanogenum</name>
    <dbReference type="NCBI Taxonomy" id="46634"/>
    <lineage>
        <taxon>Eukaryota</taxon>
        <taxon>Fungi</taxon>
        <taxon>Dikarya</taxon>
        <taxon>Ascomycota</taxon>
        <taxon>Pezizomycotina</taxon>
        <taxon>Dothideomycetes</taxon>
        <taxon>Dothideomycetidae</taxon>
        <taxon>Dothideales</taxon>
        <taxon>Saccotheciaceae</taxon>
        <taxon>Aureobasidium</taxon>
    </lineage>
</organism>
<feature type="region of interest" description="Disordered" evidence="1">
    <location>
        <begin position="1"/>
        <end position="23"/>
    </location>
</feature>
<evidence type="ECO:0000256" key="1">
    <source>
        <dbReference type="SAM" id="MobiDB-lite"/>
    </source>
</evidence>
<comment type="caution">
    <text evidence="2">The sequence shown here is derived from an EMBL/GenBank/DDBJ whole genome shotgun (WGS) entry which is preliminary data.</text>
</comment>
<evidence type="ECO:0000313" key="2">
    <source>
        <dbReference type="EMBL" id="KAH0221123.1"/>
    </source>
</evidence>
<proteinExistence type="predicted"/>
<dbReference type="EMBL" id="JAHFYH010000034">
    <property type="protein sequence ID" value="KAH0221123.1"/>
    <property type="molecule type" value="Genomic_DNA"/>
</dbReference>
<dbReference type="AlphaFoldDB" id="A0A9P8GGY2"/>
<accession>A0A9P8GGY2</accession>
<reference evidence="2" key="1">
    <citation type="journal article" date="2021" name="J Fungi (Basel)">
        <title>Virulence traits and population genomics of the black yeast Aureobasidium melanogenum.</title>
        <authorList>
            <person name="Cernosa A."/>
            <person name="Sun X."/>
            <person name="Gostincar C."/>
            <person name="Fang C."/>
            <person name="Gunde-Cimerman N."/>
            <person name="Song Z."/>
        </authorList>
    </citation>
    <scope>NUCLEOTIDE SEQUENCE</scope>
    <source>
        <strain evidence="2">EXF-8016</strain>
    </source>
</reference>
<dbReference type="OrthoDB" id="10544179at2759"/>
<name>A0A9P8GGY2_AURME</name>
<feature type="compositionally biased region" description="Low complexity" evidence="1">
    <location>
        <begin position="152"/>
        <end position="172"/>
    </location>
</feature>
<protein>
    <submittedName>
        <fullName evidence="2">Uncharacterized protein</fullName>
    </submittedName>
</protein>
<reference evidence="2" key="2">
    <citation type="submission" date="2021-08" db="EMBL/GenBank/DDBJ databases">
        <authorList>
            <person name="Gostincar C."/>
            <person name="Sun X."/>
            <person name="Song Z."/>
            <person name="Gunde-Cimerman N."/>
        </authorList>
    </citation>
    <scope>NUCLEOTIDE SEQUENCE</scope>
    <source>
        <strain evidence="2">EXF-8016</strain>
    </source>
</reference>